<name>A0A120AHI5_9GAMM</name>
<proteinExistence type="predicted"/>
<dbReference type="OrthoDB" id="9791166at2"/>
<evidence type="ECO:0000313" key="2">
    <source>
        <dbReference type="EMBL" id="KWS06233.1"/>
    </source>
</evidence>
<organism evidence="2 3">
    <name type="scientific">Lysobacter capsici AZ78</name>
    <dbReference type="NCBI Taxonomy" id="1444315"/>
    <lineage>
        <taxon>Bacteria</taxon>
        <taxon>Pseudomonadati</taxon>
        <taxon>Pseudomonadota</taxon>
        <taxon>Gammaproteobacteria</taxon>
        <taxon>Lysobacterales</taxon>
        <taxon>Lysobacteraceae</taxon>
        <taxon>Lysobacter</taxon>
    </lineage>
</organism>
<feature type="domain" description="PepSY" evidence="1">
    <location>
        <begin position="69"/>
        <end position="122"/>
    </location>
</feature>
<dbReference type="PANTHER" id="PTHR34219">
    <property type="entry name" value="IRON-REGULATED INNER MEMBRANE PROTEIN-RELATED"/>
    <property type="match status" value="1"/>
</dbReference>
<dbReference type="Pfam" id="PF03413">
    <property type="entry name" value="PepSY"/>
    <property type="match status" value="1"/>
</dbReference>
<dbReference type="Pfam" id="PF03929">
    <property type="entry name" value="PepSY_TM"/>
    <property type="match status" value="1"/>
</dbReference>
<dbReference type="PANTHER" id="PTHR34219:SF1">
    <property type="entry name" value="PEPSY DOMAIN-CONTAINING PROTEIN"/>
    <property type="match status" value="1"/>
</dbReference>
<dbReference type="InterPro" id="IPR025711">
    <property type="entry name" value="PepSY"/>
</dbReference>
<dbReference type="InterPro" id="IPR005625">
    <property type="entry name" value="PepSY-ass_TM"/>
</dbReference>
<dbReference type="AlphaFoldDB" id="A0A120AHI5"/>
<evidence type="ECO:0000259" key="1">
    <source>
        <dbReference type="Pfam" id="PF03413"/>
    </source>
</evidence>
<reference evidence="2 3" key="1">
    <citation type="journal article" date="2014" name="Genome Announc.">
        <title>Draft Genome Sequence of Lysobacter capsici AZ78, a Bacterium Antagonistic to Plant-Pathogenic Oomycetes.</title>
        <authorList>
            <person name="Puopolo G."/>
            <person name="Sonego P."/>
            <person name="Engelen K."/>
            <person name="Pertot I."/>
        </authorList>
    </citation>
    <scope>NUCLEOTIDE SEQUENCE [LARGE SCALE GENOMIC DNA]</scope>
    <source>
        <strain evidence="2 3">AZ78</strain>
    </source>
</reference>
<evidence type="ECO:0000313" key="3">
    <source>
        <dbReference type="Proteomes" id="UP000023435"/>
    </source>
</evidence>
<accession>A0A120AHI5</accession>
<dbReference type="RefSeq" id="WP_051547806.1">
    <property type="nucleotide sequence ID" value="NZ_JAJA02000001.1"/>
</dbReference>
<comment type="caution">
    <text evidence="2">The sequence shown here is derived from an EMBL/GenBank/DDBJ whole genome shotgun (WGS) entry which is preliminary data.</text>
</comment>
<dbReference type="Proteomes" id="UP000023435">
    <property type="component" value="Unassembled WGS sequence"/>
</dbReference>
<keyword evidence="3" id="KW-1185">Reference proteome</keyword>
<dbReference type="EMBL" id="JAJA02000001">
    <property type="protein sequence ID" value="KWS06233.1"/>
    <property type="molecule type" value="Genomic_DNA"/>
</dbReference>
<gene>
    <name evidence="2" type="ORF">AZ78_3788</name>
</gene>
<sequence>MSEATTSERRQLGRASYRAVWRWHFYAGLFVAPLLLILAITGSIYLFNDEIEDAVHASLRFAPQREADLPLSRLIDAARRAHPGAVTRIDLPADPRRTAQVFVTPARGEPLRVFVDPGTARVHGAFVYTRTLVGFADTMHGSLMLGRVGDAIVELAACWALLLIATGLYLWWPRERGWRRALWPDWRARGRVFWRSLHSSVGAWVAALIVFLILTGLPWAGVWGDLLRAGTQQLGIGYPAEHRHHGPAAPKPTATMAQAIGETPWTLRDAPMPASMHGHHMHEGASAARTDIGIDAVVRVLAAQGLRGDYRLSLPQSDDGVYTAVVYPNRPQGQYTVHIDRYSGAVAGRSGFADYGWAAQAVELGVQLHMGNYFGRANQIVMLLPCIGIVVLSISGVWMWWRMRPRGRLGAPSGPTPTQLRTIALIALGCGLLFPLLGASLLLVVAIDRWAIARIPWLATAIR</sequence>
<protein>
    <submittedName>
        <fullName evidence="2">Iron-regulated membrane protein</fullName>
    </submittedName>
</protein>